<comment type="caution">
    <text evidence="2">The sequence shown here is derived from an EMBL/GenBank/DDBJ whole genome shotgun (WGS) entry which is preliminary data.</text>
</comment>
<dbReference type="InterPro" id="IPR003615">
    <property type="entry name" value="HNH_nuc"/>
</dbReference>
<dbReference type="GO" id="GO:0004519">
    <property type="term" value="F:endonuclease activity"/>
    <property type="evidence" value="ECO:0007669"/>
    <property type="project" value="UniProtKB-KW"/>
</dbReference>
<dbReference type="Proteomes" id="UP000468766">
    <property type="component" value="Unassembled WGS sequence"/>
</dbReference>
<dbReference type="RefSeq" id="WP_151620509.1">
    <property type="nucleotide sequence ID" value="NZ_WBXO01000007.1"/>
</dbReference>
<proteinExistence type="predicted"/>
<dbReference type="CDD" id="cd00085">
    <property type="entry name" value="HNHc"/>
    <property type="match status" value="1"/>
</dbReference>
<protein>
    <submittedName>
        <fullName evidence="2">HNH endonuclease</fullName>
    </submittedName>
</protein>
<gene>
    <name evidence="2" type="ORF">F9B85_10075</name>
</gene>
<accession>A0A6I0F4L0</accession>
<sequence>MELYLFNRLKKIYPDMKITNLIKEHPYLYQYINRLAKEKELTITQTLSDMGFEYITKKRGVTSNFDSITAVKLLDEYDVSQTDLSEWLGVTRQAINSKIKRNVQGLSWVCNELESSEIYIINQMVEERIYTFKEDSLLIAIRNNGKKACLIIILGDSIKVVFEIPENTNDLLLNNNYHIFSPLDYDIKNNLQSIFFLGKKLAKAENQRIRTKISQRCEKLGISADDYCQLHGFEGIADGRMITDEEIIDVIDRKYVLKDNIVFFPHTEDDYFNFVNRASRAGMTIDEFFEFYGYIKVDSRLESSYKNKIEEYKFEIKKNVINDQNHVFIKTDSNLYRKLYPFAKRRNISLDDFLLELGYVRVYDKNEITTFDDYNSRREIKKTFEEPNKIERILFELQHIQGNMNRVFNNIEHIQRNKELVRKLKELYDYRCQLCDSELGIPLIEKLDGTYYVEVHHITAISSIKNAIENEELLDEIKNLDTYKNAVVVCPFHHKTLHYHQGGFNRLTLIENELFFVSKKETLLKIKTNYHLEPF</sequence>
<keyword evidence="3" id="KW-1185">Reference proteome</keyword>
<dbReference type="SMART" id="SM00507">
    <property type="entry name" value="HNHc"/>
    <property type="match status" value="1"/>
</dbReference>
<name>A0A6I0F4L0_9FIRM</name>
<keyword evidence="2" id="KW-0255">Endonuclease</keyword>
<dbReference type="EMBL" id="WBXO01000007">
    <property type="protein sequence ID" value="KAB2952150.1"/>
    <property type="molecule type" value="Genomic_DNA"/>
</dbReference>
<evidence type="ECO:0000313" key="3">
    <source>
        <dbReference type="Proteomes" id="UP000468766"/>
    </source>
</evidence>
<keyword evidence="2" id="KW-0540">Nuclease</keyword>
<dbReference type="OrthoDB" id="9779761at2"/>
<dbReference type="AlphaFoldDB" id="A0A6I0F4L0"/>
<reference evidence="2 3" key="1">
    <citation type="submission" date="2019-10" db="EMBL/GenBank/DDBJ databases">
        <title>Whole-genome sequence of the extremophile Heliorestis acidaminivorans DSM 24790.</title>
        <authorList>
            <person name="Kyndt J.A."/>
            <person name="Meyer T.E."/>
        </authorList>
    </citation>
    <scope>NUCLEOTIDE SEQUENCE [LARGE SCALE GENOMIC DNA]</scope>
    <source>
        <strain evidence="2 3">DSM 24790</strain>
    </source>
</reference>
<keyword evidence="2" id="KW-0378">Hydrolase</keyword>
<evidence type="ECO:0000259" key="1">
    <source>
        <dbReference type="SMART" id="SM00507"/>
    </source>
</evidence>
<feature type="domain" description="HNH nuclease" evidence="1">
    <location>
        <begin position="420"/>
        <end position="495"/>
    </location>
</feature>
<evidence type="ECO:0000313" key="2">
    <source>
        <dbReference type="EMBL" id="KAB2952150.1"/>
    </source>
</evidence>
<organism evidence="2 3">
    <name type="scientific">Heliorestis acidaminivorans</name>
    <dbReference type="NCBI Taxonomy" id="553427"/>
    <lineage>
        <taxon>Bacteria</taxon>
        <taxon>Bacillati</taxon>
        <taxon>Bacillota</taxon>
        <taxon>Clostridia</taxon>
        <taxon>Eubacteriales</taxon>
        <taxon>Heliobacteriaceae</taxon>
        <taxon>Heliorestis</taxon>
    </lineage>
</organism>